<dbReference type="PANTHER" id="PTHR35711">
    <property type="entry name" value="EXPRESSED PROTEIN"/>
    <property type="match status" value="1"/>
</dbReference>
<keyword evidence="3" id="KW-1185">Reference proteome</keyword>
<sequence>MLLVVLLVSRQSSALPTDKSVDEFIKGDRMLDGMRSYGKDIDVDEDDDNDESVSIPPVSSEEQLNRKLAQNNPVDDVDDDNEDDEDDGAKDEIKVGTNFLQRAGLPESTPMIPNPNPTGSVDDDDDDDDEDDEDNDKAKAISNLLRKMPDTPTLVAAQGDDDDDNREEGASVLSENLPICELSKAVFASDKPTILCKRQISPAHMTVRTGDNGEAVYTASSSFSSSTTSNSITDDNGTSTVSASLLNLSDTDDSTENDNGKEKSILVIRHQTQPSSNCDTGLLFSLLRFLFAVLPKFA</sequence>
<evidence type="ECO:0000313" key="3">
    <source>
        <dbReference type="Proteomes" id="UP000316759"/>
    </source>
</evidence>
<feature type="compositionally biased region" description="Acidic residues" evidence="1">
    <location>
        <begin position="42"/>
        <end position="51"/>
    </location>
</feature>
<feature type="region of interest" description="Disordered" evidence="1">
    <location>
        <begin position="149"/>
        <end position="170"/>
    </location>
</feature>
<feature type="compositionally biased region" description="Acidic residues" evidence="1">
    <location>
        <begin position="121"/>
        <end position="135"/>
    </location>
</feature>
<name>A0A504Y6T9_FASGI</name>
<accession>A0A504Y6T9</accession>
<reference evidence="2 3" key="1">
    <citation type="submission" date="2019-04" db="EMBL/GenBank/DDBJ databases">
        <title>Annotation for the trematode Fasciola gigantica.</title>
        <authorList>
            <person name="Choi Y.-J."/>
        </authorList>
    </citation>
    <scope>NUCLEOTIDE SEQUENCE [LARGE SCALE GENOMIC DNA]</scope>
    <source>
        <strain evidence="2">Uganda_cow_1</strain>
    </source>
</reference>
<dbReference type="EMBL" id="SUNJ01014103">
    <property type="protein sequence ID" value="TPP56754.1"/>
    <property type="molecule type" value="Genomic_DNA"/>
</dbReference>
<comment type="caution">
    <text evidence="2">The sequence shown here is derived from an EMBL/GenBank/DDBJ whole genome shotgun (WGS) entry which is preliminary data.</text>
</comment>
<dbReference type="AlphaFoldDB" id="A0A504Y6T9"/>
<proteinExistence type="predicted"/>
<gene>
    <name evidence="2" type="ORF">FGIG_11128</name>
</gene>
<protein>
    <submittedName>
        <fullName evidence="2">Uncharacterized protein</fullName>
    </submittedName>
</protein>
<evidence type="ECO:0000313" key="2">
    <source>
        <dbReference type="EMBL" id="TPP56754.1"/>
    </source>
</evidence>
<dbReference type="Proteomes" id="UP000316759">
    <property type="component" value="Unassembled WGS sequence"/>
</dbReference>
<evidence type="ECO:0000256" key="1">
    <source>
        <dbReference type="SAM" id="MobiDB-lite"/>
    </source>
</evidence>
<feature type="compositionally biased region" description="Low complexity" evidence="1">
    <location>
        <begin position="52"/>
        <end position="62"/>
    </location>
</feature>
<dbReference type="PANTHER" id="PTHR35711:SF1">
    <property type="entry name" value="ECTODERMAL, ISOFORM F"/>
    <property type="match status" value="1"/>
</dbReference>
<feature type="region of interest" description="Disordered" evidence="1">
    <location>
        <begin position="29"/>
        <end position="135"/>
    </location>
</feature>
<organism evidence="2 3">
    <name type="scientific">Fasciola gigantica</name>
    <name type="common">Giant liver fluke</name>
    <dbReference type="NCBI Taxonomy" id="46835"/>
    <lineage>
        <taxon>Eukaryota</taxon>
        <taxon>Metazoa</taxon>
        <taxon>Spiralia</taxon>
        <taxon>Lophotrochozoa</taxon>
        <taxon>Platyhelminthes</taxon>
        <taxon>Trematoda</taxon>
        <taxon>Digenea</taxon>
        <taxon>Plagiorchiida</taxon>
        <taxon>Echinostomata</taxon>
        <taxon>Echinostomatoidea</taxon>
        <taxon>Fasciolidae</taxon>
        <taxon>Fasciola</taxon>
    </lineage>
</organism>
<feature type="compositionally biased region" description="Basic and acidic residues" evidence="1">
    <location>
        <begin position="29"/>
        <end position="41"/>
    </location>
</feature>
<feature type="compositionally biased region" description="Acidic residues" evidence="1">
    <location>
        <begin position="75"/>
        <end position="89"/>
    </location>
</feature>